<protein>
    <recommendedName>
        <fullName evidence="4">Lipoprotein</fullName>
    </recommendedName>
</protein>
<evidence type="ECO:0000313" key="2">
    <source>
        <dbReference type="EMBL" id="PTW51297.1"/>
    </source>
</evidence>
<accession>A0A8E2VLQ1</accession>
<evidence type="ECO:0000256" key="1">
    <source>
        <dbReference type="SAM" id="SignalP"/>
    </source>
</evidence>
<reference evidence="2 3" key="1">
    <citation type="submission" date="2018-04" db="EMBL/GenBank/DDBJ databases">
        <title>Genomic Encyclopedia of Archaeal and Bacterial Type Strains, Phase II (KMG-II): from individual species to whole genera.</title>
        <authorList>
            <person name="Goeker M."/>
        </authorList>
    </citation>
    <scope>NUCLEOTIDE SEQUENCE [LARGE SCALE GENOMIC DNA]</scope>
    <source>
        <strain evidence="2 3">DSM 19783</strain>
    </source>
</reference>
<gene>
    <name evidence="2" type="ORF">C8N38_10288</name>
</gene>
<dbReference type="PROSITE" id="PS51257">
    <property type="entry name" value="PROKAR_LIPOPROTEIN"/>
    <property type="match status" value="1"/>
</dbReference>
<organism evidence="2 3">
    <name type="scientific">Rhodovulum kholense</name>
    <dbReference type="NCBI Taxonomy" id="453584"/>
    <lineage>
        <taxon>Bacteria</taxon>
        <taxon>Pseudomonadati</taxon>
        <taxon>Pseudomonadota</taxon>
        <taxon>Alphaproteobacteria</taxon>
        <taxon>Rhodobacterales</taxon>
        <taxon>Paracoccaceae</taxon>
        <taxon>Rhodovulum</taxon>
    </lineage>
</organism>
<comment type="caution">
    <text evidence="2">The sequence shown here is derived from an EMBL/GenBank/DDBJ whole genome shotgun (WGS) entry which is preliminary data.</text>
</comment>
<feature type="signal peptide" evidence="1">
    <location>
        <begin position="1"/>
        <end position="17"/>
    </location>
</feature>
<dbReference type="AlphaFoldDB" id="A0A8E2VLQ1"/>
<dbReference type="OrthoDB" id="7875627at2"/>
<keyword evidence="1" id="KW-0732">Signal</keyword>
<feature type="chain" id="PRO_5034364026" description="Lipoprotein" evidence="1">
    <location>
        <begin position="18"/>
        <end position="149"/>
    </location>
</feature>
<dbReference type="Proteomes" id="UP000244037">
    <property type="component" value="Unassembled WGS sequence"/>
</dbReference>
<name>A0A8E2VLQ1_9RHOB</name>
<evidence type="ECO:0008006" key="4">
    <source>
        <dbReference type="Google" id="ProtNLM"/>
    </source>
</evidence>
<sequence>MRLLPCLAILAATASLAACVPQGGPTRAPHAILTDHGNRVDPTGNPGEFEVLARPGDGGAQLWCAAGEFAQSQLRASPDRRIYLVTPRGPSATRPGRTSAVFTVMPSPELQARGDAMSNQMLLGVRKVGTNFSTIHAYMVCRPPIDVPD</sequence>
<keyword evidence="3" id="KW-1185">Reference proteome</keyword>
<dbReference type="RefSeq" id="WP_108023882.1">
    <property type="nucleotide sequence ID" value="NZ_QAYC01000002.1"/>
</dbReference>
<proteinExistence type="predicted"/>
<evidence type="ECO:0000313" key="3">
    <source>
        <dbReference type="Proteomes" id="UP000244037"/>
    </source>
</evidence>
<dbReference type="EMBL" id="QAYC01000002">
    <property type="protein sequence ID" value="PTW51297.1"/>
    <property type="molecule type" value="Genomic_DNA"/>
</dbReference>